<evidence type="ECO:0000256" key="14">
    <source>
        <dbReference type="ARBA" id="ARBA00030192"/>
    </source>
</evidence>
<evidence type="ECO:0000256" key="11">
    <source>
        <dbReference type="ARBA" id="ARBA00022990"/>
    </source>
</evidence>
<keyword evidence="10" id="KW-0249">Electron transport</keyword>
<evidence type="ECO:0000256" key="3">
    <source>
        <dbReference type="ARBA" id="ARBA00009508"/>
    </source>
</evidence>
<evidence type="ECO:0000256" key="16">
    <source>
        <dbReference type="SAM" id="MobiDB-lite"/>
    </source>
</evidence>
<accession>A0A8H5LN27</accession>
<evidence type="ECO:0000256" key="4">
    <source>
        <dbReference type="ARBA" id="ARBA00011790"/>
    </source>
</evidence>
<evidence type="ECO:0000256" key="10">
    <source>
        <dbReference type="ARBA" id="ARBA00022982"/>
    </source>
</evidence>
<protein>
    <recommendedName>
        <fullName evidence="5">NADH dehydrogenase [ubiquinone] 1 beta subcomplex subunit 9</fullName>
    </recommendedName>
    <alternativeName>
        <fullName evidence="14">Complex I-B22</fullName>
    </alternativeName>
    <alternativeName>
        <fullName evidence="15">NADH-ubiquinone oxidoreductase B22 subunit</fullName>
    </alternativeName>
</protein>
<evidence type="ECO:0000259" key="17">
    <source>
        <dbReference type="Pfam" id="PF05347"/>
    </source>
</evidence>
<comment type="caution">
    <text evidence="18">The sequence shown here is derived from an EMBL/GenBank/DDBJ whole genome shotgun (WGS) entry which is preliminary data.</text>
</comment>
<dbReference type="PANTHER" id="PTHR12868:SF0">
    <property type="entry name" value="NADH DEHYDROGENASE [UBIQUINONE] 1 BETA SUBCOMPLEX SUBUNIT 9"/>
    <property type="match status" value="1"/>
</dbReference>
<organism evidence="18 19">
    <name type="scientific">Leucocoprinus leucothites</name>
    <dbReference type="NCBI Taxonomy" id="201217"/>
    <lineage>
        <taxon>Eukaryota</taxon>
        <taxon>Fungi</taxon>
        <taxon>Dikarya</taxon>
        <taxon>Basidiomycota</taxon>
        <taxon>Agaricomycotina</taxon>
        <taxon>Agaricomycetes</taxon>
        <taxon>Agaricomycetidae</taxon>
        <taxon>Agaricales</taxon>
        <taxon>Agaricineae</taxon>
        <taxon>Agaricaceae</taxon>
        <taxon>Leucocoprinus</taxon>
    </lineage>
</organism>
<comment type="subunit">
    <text evidence="4">Mammalian complex I is composed of 45 different subunits.</text>
</comment>
<feature type="region of interest" description="Disordered" evidence="16">
    <location>
        <begin position="74"/>
        <end position="111"/>
    </location>
</feature>
<keyword evidence="8" id="KW-0679">Respiratory chain</keyword>
<keyword evidence="11" id="KW-0007">Acetylation</keyword>
<keyword evidence="6" id="KW-0813">Transport</keyword>
<sequence>MSANTTFSSAHRLYVKSLYKRYLTNALDWSINRPLWREQALLIRAEFEKNRGVSDPRALAEILEKAERDLVARRHPDPYITPTFPGGTKWERNTPPDMRPPYDHEAAGNHH</sequence>
<name>A0A8H5LN27_9AGAR</name>
<keyword evidence="13" id="KW-0472">Membrane</keyword>
<evidence type="ECO:0000256" key="6">
    <source>
        <dbReference type="ARBA" id="ARBA00022448"/>
    </source>
</evidence>
<feature type="domain" description="Complex 1 LYR protein" evidence="17">
    <location>
        <begin position="15"/>
        <end position="70"/>
    </location>
</feature>
<dbReference type="GO" id="GO:0005743">
    <property type="term" value="C:mitochondrial inner membrane"/>
    <property type="evidence" value="ECO:0007669"/>
    <property type="project" value="UniProtKB-SubCell"/>
</dbReference>
<comment type="function">
    <text evidence="1">Accessory subunit of the mitochondrial membrane respiratory chain NADH dehydrogenase (Complex I), that is believed to be not involved in catalysis. Complex I functions in the transfer of electrons from NADH to the respiratory chain. The immediate electron acceptor for the enzyme is believed to be ubiquinone.</text>
</comment>
<keyword evidence="9" id="KW-0999">Mitochondrion inner membrane</keyword>
<dbReference type="InterPro" id="IPR033034">
    <property type="entry name" value="NDUFB9"/>
</dbReference>
<dbReference type="PANTHER" id="PTHR12868">
    <property type="entry name" value="NADH-UBIQUINONE OXIDOREDUCTASE B22 SUBUNIT"/>
    <property type="match status" value="1"/>
</dbReference>
<dbReference type="Pfam" id="PF05347">
    <property type="entry name" value="Complex1_LYR"/>
    <property type="match status" value="1"/>
</dbReference>
<dbReference type="AlphaFoldDB" id="A0A8H5LN27"/>
<dbReference type="InterPro" id="IPR008011">
    <property type="entry name" value="Complex1_LYR_dom"/>
</dbReference>
<dbReference type="OrthoDB" id="13598at2759"/>
<evidence type="ECO:0000256" key="13">
    <source>
        <dbReference type="ARBA" id="ARBA00023136"/>
    </source>
</evidence>
<feature type="compositionally biased region" description="Basic and acidic residues" evidence="16">
    <location>
        <begin position="89"/>
        <end position="111"/>
    </location>
</feature>
<reference evidence="18 19" key="1">
    <citation type="journal article" date="2020" name="ISME J.">
        <title>Uncovering the hidden diversity of litter-decomposition mechanisms in mushroom-forming fungi.</title>
        <authorList>
            <person name="Floudas D."/>
            <person name="Bentzer J."/>
            <person name="Ahren D."/>
            <person name="Johansson T."/>
            <person name="Persson P."/>
            <person name="Tunlid A."/>
        </authorList>
    </citation>
    <scope>NUCLEOTIDE SEQUENCE [LARGE SCALE GENOMIC DNA]</scope>
    <source>
        <strain evidence="18 19">CBS 146.42</strain>
    </source>
</reference>
<dbReference type="GO" id="GO:0006120">
    <property type="term" value="P:mitochondrial electron transport, NADH to ubiquinone"/>
    <property type="evidence" value="ECO:0007669"/>
    <property type="project" value="InterPro"/>
</dbReference>
<proteinExistence type="inferred from homology"/>
<comment type="subcellular location">
    <subcellularLocation>
        <location evidence="2">Mitochondrion inner membrane</location>
        <topology evidence="2">Peripheral membrane protein</topology>
        <orientation evidence="2">Matrix side</orientation>
    </subcellularLocation>
</comment>
<dbReference type="Proteomes" id="UP000559027">
    <property type="component" value="Unassembled WGS sequence"/>
</dbReference>
<evidence type="ECO:0000256" key="12">
    <source>
        <dbReference type="ARBA" id="ARBA00023128"/>
    </source>
</evidence>
<gene>
    <name evidence="18" type="ORF">D9756_000228</name>
</gene>
<evidence type="ECO:0000313" key="19">
    <source>
        <dbReference type="Proteomes" id="UP000559027"/>
    </source>
</evidence>
<comment type="similarity">
    <text evidence="3">Belongs to the complex I LYR family.</text>
</comment>
<evidence type="ECO:0000256" key="7">
    <source>
        <dbReference type="ARBA" id="ARBA00022553"/>
    </source>
</evidence>
<evidence type="ECO:0000256" key="2">
    <source>
        <dbReference type="ARBA" id="ARBA00004443"/>
    </source>
</evidence>
<evidence type="ECO:0000256" key="5">
    <source>
        <dbReference type="ARBA" id="ARBA00018684"/>
    </source>
</evidence>
<evidence type="ECO:0000256" key="15">
    <source>
        <dbReference type="ARBA" id="ARBA00032528"/>
    </source>
</evidence>
<dbReference type="EMBL" id="JAACJO010000001">
    <property type="protein sequence ID" value="KAF5363262.1"/>
    <property type="molecule type" value="Genomic_DNA"/>
</dbReference>
<keyword evidence="7" id="KW-0597">Phosphoprotein</keyword>
<dbReference type="CDD" id="cd20263">
    <property type="entry name" value="Complex1_LYR_NDUFB9_LYRM3"/>
    <property type="match status" value="1"/>
</dbReference>
<evidence type="ECO:0000313" key="18">
    <source>
        <dbReference type="EMBL" id="KAF5363262.1"/>
    </source>
</evidence>
<evidence type="ECO:0000256" key="9">
    <source>
        <dbReference type="ARBA" id="ARBA00022792"/>
    </source>
</evidence>
<evidence type="ECO:0000256" key="1">
    <source>
        <dbReference type="ARBA" id="ARBA00002920"/>
    </source>
</evidence>
<dbReference type="InterPro" id="IPR045292">
    <property type="entry name" value="Complex1_LYR_NDUFB9_LYRM3"/>
</dbReference>
<keyword evidence="19" id="KW-1185">Reference proteome</keyword>
<keyword evidence="12" id="KW-0496">Mitochondrion</keyword>
<evidence type="ECO:0000256" key="8">
    <source>
        <dbReference type="ARBA" id="ARBA00022660"/>
    </source>
</evidence>